<gene>
    <name evidence="2" type="ORF">PU560_10275</name>
</gene>
<comment type="caution">
    <text evidence="2">The sequence shown here is derived from an EMBL/GenBank/DDBJ whole genome shotgun (WGS) entry which is preliminary data.</text>
</comment>
<reference evidence="2" key="1">
    <citation type="submission" date="2023-02" db="EMBL/GenBank/DDBJ databases">
        <title>Georgenia sp.10Sc9-8, isolated from a soil sample collected from the Taklamakan desert.</title>
        <authorList>
            <person name="Liu S."/>
        </authorList>
    </citation>
    <scope>NUCLEOTIDE SEQUENCE</scope>
    <source>
        <strain evidence="2">10Sc9-8</strain>
    </source>
</reference>
<dbReference type="CDD" id="cd12954">
    <property type="entry name" value="MMP_TTHA0227_like_1"/>
    <property type="match status" value="1"/>
</dbReference>
<sequence length="147" mass="16717">MVSEPLPAVPARRRGRRRDRRGRGLRGPLVPPTLPAWRTRAERFDEMVVRVAEHLEHRFARELHEVEFAVEEVPPSEPSPWERDAVALGRYFPADGAAGLRGRIVVYRRPIVARCETPGELAEMVREVVVEQVAGMLGRDPRDVDPE</sequence>
<feature type="region of interest" description="Disordered" evidence="1">
    <location>
        <begin position="1"/>
        <end position="30"/>
    </location>
</feature>
<dbReference type="InterPro" id="IPR038555">
    <property type="entry name" value="Zincin_1_sf"/>
</dbReference>
<evidence type="ECO:0000313" key="2">
    <source>
        <dbReference type="EMBL" id="MDD9206849.1"/>
    </source>
</evidence>
<dbReference type="InterPro" id="IPR010428">
    <property type="entry name" value="Zincin_1"/>
</dbReference>
<keyword evidence="3" id="KW-1185">Reference proteome</keyword>
<accession>A0ABT5TXZ0</accession>
<dbReference type="Gene3D" id="3.30.2010.20">
    <property type="match status" value="1"/>
</dbReference>
<name>A0ABT5TXZ0_9MICO</name>
<evidence type="ECO:0000313" key="3">
    <source>
        <dbReference type="Proteomes" id="UP001165561"/>
    </source>
</evidence>
<dbReference type="Proteomes" id="UP001165561">
    <property type="component" value="Unassembled WGS sequence"/>
</dbReference>
<dbReference type="EMBL" id="JARACI010000990">
    <property type="protein sequence ID" value="MDD9206849.1"/>
    <property type="molecule type" value="Genomic_DNA"/>
</dbReference>
<evidence type="ECO:0000256" key="1">
    <source>
        <dbReference type="SAM" id="MobiDB-lite"/>
    </source>
</evidence>
<organism evidence="2 3">
    <name type="scientific">Georgenia halotolerans</name>
    <dbReference type="NCBI Taxonomy" id="3028317"/>
    <lineage>
        <taxon>Bacteria</taxon>
        <taxon>Bacillati</taxon>
        <taxon>Actinomycetota</taxon>
        <taxon>Actinomycetes</taxon>
        <taxon>Micrococcales</taxon>
        <taxon>Bogoriellaceae</taxon>
        <taxon>Georgenia</taxon>
    </lineage>
</organism>
<feature type="compositionally biased region" description="Low complexity" evidence="1">
    <location>
        <begin position="1"/>
        <end position="10"/>
    </location>
</feature>
<dbReference type="SUPFAM" id="SSF55486">
    <property type="entry name" value="Metalloproteases ('zincins'), catalytic domain"/>
    <property type="match status" value="1"/>
</dbReference>
<feature type="compositionally biased region" description="Basic residues" evidence="1">
    <location>
        <begin position="11"/>
        <end position="24"/>
    </location>
</feature>
<proteinExistence type="predicted"/>
<dbReference type="Pfam" id="PF06262">
    <property type="entry name" value="Zincin_1"/>
    <property type="match status" value="1"/>
</dbReference>
<protein>
    <submittedName>
        <fullName evidence="2">Metallopeptidase family protein</fullName>
    </submittedName>
</protein>